<dbReference type="InterPro" id="IPR017964">
    <property type="entry name" value="DNA-dir_DNA_pol_B_CS"/>
</dbReference>
<evidence type="ECO:0000256" key="6">
    <source>
        <dbReference type="ARBA" id="ARBA00022932"/>
    </source>
</evidence>
<comment type="similarity">
    <text evidence="1">Belongs to the DNA polymerase type-B family.</text>
</comment>
<evidence type="ECO:0000256" key="8">
    <source>
        <dbReference type="ARBA" id="ARBA00049244"/>
    </source>
</evidence>
<dbReference type="GO" id="GO:0003677">
    <property type="term" value="F:DNA binding"/>
    <property type="evidence" value="ECO:0007669"/>
    <property type="project" value="UniProtKB-KW"/>
</dbReference>
<evidence type="ECO:0000256" key="5">
    <source>
        <dbReference type="ARBA" id="ARBA00022705"/>
    </source>
</evidence>
<dbReference type="PRINTS" id="PR00106">
    <property type="entry name" value="DNAPOLB"/>
</dbReference>
<dbReference type="InterPro" id="IPR006172">
    <property type="entry name" value="DNA-dir_DNA_pol_B"/>
</dbReference>
<protein>
    <recommendedName>
        <fullName evidence="2">DNA-directed DNA polymerase</fullName>
        <ecNumber evidence="2">2.7.7.7</ecNumber>
    </recommendedName>
</protein>
<dbReference type="InterPro" id="IPR023211">
    <property type="entry name" value="DNA_pol_palm_dom_sf"/>
</dbReference>
<evidence type="ECO:0000256" key="2">
    <source>
        <dbReference type="ARBA" id="ARBA00012417"/>
    </source>
</evidence>
<gene>
    <name evidence="10" type="ORF">MM415B03183_0009</name>
</gene>
<keyword evidence="7" id="KW-0238">DNA-binding</keyword>
<dbReference type="SUPFAM" id="SSF56672">
    <property type="entry name" value="DNA/RNA polymerases"/>
    <property type="match status" value="1"/>
</dbReference>
<accession>A0A6M3LGA9</accession>
<evidence type="ECO:0000256" key="1">
    <source>
        <dbReference type="ARBA" id="ARBA00005755"/>
    </source>
</evidence>
<dbReference type="Gene3D" id="3.90.1600.10">
    <property type="entry name" value="Palm domain of DNA polymerase"/>
    <property type="match status" value="2"/>
</dbReference>
<evidence type="ECO:0000313" key="10">
    <source>
        <dbReference type="EMBL" id="QJA92085.1"/>
    </source>
</evidence>
<comment type="catalytic activity">
    <reaction evidence="8">
        <text>DNA(n) + a 2'-deoxyribonucleoside 5'-triphosphate = DNA(n+1) + diphosphate</text>
        <dbReference type="Rhea" id="RHEA:22508"/>
        <dbReference type="Rhea" id="RHEA-COMP:17339"/>
        <dbReference type="Rhea" id="RHEA-COMP:17340"/>
        <dbReference type="ChEBI" id="CHEBI:33019"/>
        <dbReference type="ChEBI" id="CHEBI:61560"/>
        <dbReference type="ChEBI" id="CHEBI:173112"/>
        <dbReference type="EC" id="2.7.7.7"/>
    </reaction>
</comment>
<keyword evidence="4" id="KW-0548">Nucleotidyltransferase</keyword>
<dbReference type="InterPro" id="IPR004868">
    <property type="entry name" value="DNA-dir_DNA_pol_B_mt/vir"/>
</dbReference>
<evidence type="ECO:0000256" key="3">
    <source>
        <dbReference type="ARBA" id="ARBA00022679"/>
    </source>
</evidence>
<keyword evidence="5" id="KW-0235">DNA replication</keyword>
<dbReference type="Gene3D" id="1.10.287.690">
    <property type="entry name" value="Helix hairpin bin"/>
    <property type="match status" value="1"/>
</dbReference>
<feature type="domain" description="DNA-directed DNA polymerase family B mitochondria/virus" evidence="9">
    <location>
        <begin position="165"/>
        <end position="403"/>
    </location>
</feature>
<keyword evidence="6" id="KW-0239">DNA-directed DNA polymerase</keyword>
<dbReference type="PANTHER" id="PTHR33568:SF3">
    <property type="entry name" value="DNA-DIRECTED DNA POLYMERASE"/>
    <property type="match status" value="1"/>
</dbReference>
<proteinExistence type="inferred from homology"/>
<organism evidence="10">
    <name type="scientific">viral metagenome</name>
    <dbReference type="NCBI Taxonomy" id="1070528"/>
    <lineage>
        <taxon>unclassified sequences</taxon>
        <taxon>metagenomes</taxon>
        <taxon>organismal metagenomes</taxon>
    </lineage>
</organism>
<dbReference type="GO" id="GO:0006260">
    <property type="term" value="P:DNA replication"/>
    <property type="evidence" value="ECO:0007669"/>
    <property type="project" value="UniProtKB-KW"/>
</dbReference>
<dbReference type="InterPro" id="IPR036397">
    <property type="entry name" value="RNaseH_sf"/>
</dbReference>
<dbReference type="EMBL" id="MT143036">
    <property type="protein sequence ID" value="QJA92085.1"/>
    <property type="molecule type" value="Genomic_DNA"/>
</dbReference>
<evidence type="ECO:0000256" key="7">
    <source>
        <dbReference type="ARBA" id="ARBA00023125"/>
    </source>
</evidence>
<dbReference type="AlphaFoldDB" id="A0A6M3LGA9"/>
<evidence type="ECO:0000259" key="9">
    <source>
        <dbReference type="Pfam" id="PF03175"/>
    </source>
</evidence>
<dbReference type="PANTHER" id="PTHR33568">
    <property type="entry name" value="DNA POLYMERASE"/>
    <property type="match status" value="1"/>
</dbReference>
<keyword evidence="3" id="KW-0808">Transferase</keyword>
<name>A0A6M3LGA9_9ZZZZ</name>
<dbReference type="InterPro" id="IPR043502">
    <property type="entry name" value="DNA/RNA_pol_sf"/>
</dbReference>
<reference evidence="10" key="1">
    <citation type="submission" date="2020-03" db="EMBL/GenBank/DDBJ databases">
        <title>The deep terrestrial virosphere.</title>
        <authorList>
            <person name="Holmfeldt K."/>
            <person name="Nilsson E."/>
            <person name="Simone D."/>
            <person name="Lopez-Fernandez M."/>
            <person name="Wu X."/>
            <person name="de Brujin I."/>
            <person name="Lundin D."/>
            <person name="Andersson A."/>
            <person name="Bertilsson S."/>
            <person name="Dopson M."/>
        </authorList>
    </citation>
    <scope>NUCLEOTIDE SEQUENCE</scope>
    <source>
        <strain evidence="10">MM415B03183</strain>
    </source>
</reference>
<dbReference type="PROSITE" id="PS00116">
    <property type="entry name" value="DNA_POLYMERASE_B"/>
    <property type="match status" value="1"/>
</dbReference>
<dbReference type="GO" id="GO:0003887">
    <property type="term" value="F:DNA-directed DNA polymerase activity"/>
    <property type="evidence" value="ECO:0007669"/>
    <property type="project" value="UniProtKB-KW"/>
</dbReference>
<sequence length="604" mass="70582">MRKLAPLRGESVPKVWMFTDTETKVESVDGVNAHRFHMGWIFFCTPGWEKEEGEFSSHFFNKEREYLKFIEITARDHGSLTLCGHNIFFDLQAGGFFPYFKRRGWKLEYLYDKGMIFILKVVKDISSLTILSTTNWFDCSLRELGEMIGVSKQKVDFDSVSDLKLKEYCYRDTEIVMVAMRRYLSFIREHDLGSFRFTKSSQALTGFRKHFMTGNIYVHDDERVHALERAAYMGGRTEAYFIGDVRGRSFVTLDVNSMYPYVMKKYSYPSKLVGYLEGESDNKYTELLGSWLMIAQVEVETPEPVFAVRYRGKTVFPIGRFECYLCSEGIRYARDHGYIKRFIRAAVYLPADLFTWYVNYFRELRNGYLTDANPVMEKLCKYMHNSLYGKFGERDIVTDVYEGDRGFDYYREEVIDAVKGGVWIETYLMNSHLVQHYEGESSHSCPAIAAHITENARMALWNIMKSVGLKRVLYCDTDSIIIRETDLKRIKWVIDDQELGALKIQDWYKKLHIDGAKNYRTDQVRHIKGIPATAKEVAPGVFEYMHFSRMCMCLRERHDVGVPLEVQQRTLKTGYDKGIVTFSGKVEPLRFEPQRRPSSQLRLL</sequence>
<dbReference type="Gene3D" id="3.30.420.10">
    <property type="entry name" value="Ribonuclease H-like superfamily/Ribonuclease H"/>
    <property type="match status" value="1"/>
</dbReference>
<dbReference type="Pfam" id="PF03175">
    <property type="entry name" value="DNA_pol_B_2"/>
    <property type="match status" value="1"/>
</dbReference>
<dbReference type="GO" id="GO:0000166">
    <property type="term" value="F:nucleotide binding"/>
    <property type="evidence" value="ECO:0007669"/>
    <property type="project" value="InterPro"/>
</dbReference>
<evidence type="ECO:0000256" key="4">
    <source>
        <dbReference type="ARBA" id="ARBA00022695"/>
    </source>
</evidence>
<dbReference type="EC" id="2.7.7.7" evidence="2"/>